<organism evidence="3 4">
    <name type="scientific">Heligmosomoides polygyrus</name>
    <name type="common">Parasitic roundworm</name>
    <dbReference type="NCBI Taxonomy" id="6339"/>
    <lineage>
        <taxon>Eukaryota</taxon>
        <taxon>Metazoa</taxon>
        <taxon>Ecdysozoa</taxon>
        <taxon>Nematoda</taxon>
        <taxon>Chromadorea</taxon>
        <taxon>Rhabditida</taxon>
        <taxon>Rhabditina</taxon>
        <taxon>Rhabditomorpha</taxon>
        <taxon>Strongyloidea</taxon>
        <taxon>Heligmosomidae</taxon>
        <taxon>Heligmosomoides</taxon>
    </lineage>
</organism>
<dbReference type="WBParaSite" id="HPBE_0001032001-mRNA-1">
    <property type="protein sequence ID" value="HPBE_0001032001-mRNA-1"/>
    <property type="gene ID" value="HPBE_0001032001"/>
</dbReference>
<protein>
    <submittedName>
        <fullName evidence="2 4">Uncharacterized protein</fullName>
    </submittedName>
</protein>
<reference evidence="4" key="2">
    <citation type="submission" date="2019-09" db="UniProtKB">
        <authorList>
            <consortium name="WormBaseParasite"/>
        </authorList>
    </citation>
    <scope>IDENTIFICATION</scope>
</reference>
<proteinExistence type="predicted"/>
<accession>A0A3P7ZK72</accession>
<evidence type="ECO:0000256" key="1">
    <source>
        <dbReference type="SAM" id="MobiDB-lite"/>
    </source>
</evidence>
<evidence type="ECO:0000313" key="4">
    <source>
        <dbReference type="WBParaSite" id="HPBE_0001032001-mRNA-1"/>
    </source>
</evidence>
<reference evidence="2 3" key="1">
    <citation type="submission" date="2018-11" db="EMBL/GenBank/DDBJ databases">
        <authorList>
            <consortium name="Pathogen Informatics"/>
        </authorList>
    </citation>
    <scope>NUCLEOTIDE SEQUENCE [LARGE SCALE GENOMIC DNA]</scope>
</reference>
<sequence>MIACGAAIFLIVLSVLAVIILKKHRVEKVKRAAIAAELSGDGPSGVLRASSELKAPNSADAPGLRASGEAASVEVRRKGSADSK</sequence>
<accession>A0A183FR81</accession>
<dbReference type="Proteomes" id="UP000050761">
    <property type="component" value="Unassembled WGS sequence"/>
</dbReference>
<feature type="region of interest" description="Disordered" evidence="1">
    <location>
        <begin position="49"/>
        <end position="84"/>
    </location>
</feature>
<evidence type="ECO:0000313" key="3">
    <source>
        <dbReference type="Proteomes" id="UP000050761"/>
    </source>
</evidence>
<gene>
    <name evidence="2" type="ORF">HPBE_LOCUS10321</name>
</gene>
<keyword evidence="3" id="KW-1185">Reference proteome</keyword>
<dbReference type="EMBL" id="UZAH01026723">
    <property type="protein sequence ID" value="VDO84607.1"/>
    <property type="molecule type" value="Genomic_DNA"/>
</dbReference>
<evidence type="ECO:0000313" key="2">
    <source>
        <dbReference type="EMBL" id="VDO84607.1"/>
    </source>
</evidence>
<name>A0A183FR81_HELPZ</name>
<feature type="compositionally biased region" description="Basic and acidic residues" evidence="1">
    <location>
        <begin position="74"/>
        <end position="84"/>
    </location>
</feature>
<dbReference type="AlphaFoldDB" id="A0A183FR81"/>